<protein>
    <submittedName>
        <fullName evidence="1">Uncharacterized protein</fullName>
    </submittedName>
</protein>
<evidence type="ECO:0000313" key="1">
    <source>
        <dbReference type="EMBL" id="MBD7993918.1"/>
    </source>
</evidence>
<gene>
    <name evidence="1" type="ORF">H9639_01210</name>
</gene>
<organism evidence="1 2">
    <name type="scientific">Arthrobacter gallicola</name>
    <dbReference type="NCBI Taxonomy" id="2762225"/>
    <lineage>
        <taxon>Bacteria</taxon>
        <taxon>Bacillati</taxon>
        <taxon>Actinomycetota</taxon>
        <taxon>Actinomycetes</taxon>
        <taxon>Micrococcales</taxon>
        <taxon>Micrococcaceae</taxon>
        <taxon>Arthrobacter</taxon>
    </lineage>
</organism>
<dbReference type="RefSeq" id="WP_191806324.1">
    <property type="nucleotide sequence ID" value="NZ_JACSQD010000001.1"/>
</dbReference>
<name>A0ABR8UMZ0_9MICC</name>
<dbReference type="Proteomes" id="UP000609874">
    <property type="component" value="Unassembled WGS sequence"/>
</dbReference>
<reference evidence="1 2" key="1">
    <citation type="submission" date="2020-08" db="EMBL/GenBank/DDBJ databases">
        <title>A Genomic Blueprint of the Chicken Gut Microbiome.</title>
        <authorList>
            <person name="Gilroy R."/>
            <person name="Ravi A."/>
            <person name="Getino M."/>
            <person name="Pursley I."/>
            <person name="Horton D.L."/>
            <person name="Alikhan N.-F."/>
            <person name="Baker D."/>
            <person name="Gharbi K."/>
            <person name="Hall N."/>
            <person name="Watson M."/>
            <person name="Adriaenssens E.M."/>
            <person name="Foster-Nyarko E."/>
            <person name="Jarju S."/>
            <person name="Secka A."/>
            <person name="Antonio M."/>
            <person name="Oren A."/>
            <person name="Chaudhuri R."/>
            <person name="La Ragione R.M."/>
            <person name="Hildebrand F."/>
            <person name="Pallen M.J."/>
        </authorList>
    </citation>
    <scope>NUCLEOTIDE SEQUENCE [LARGE SCALE GENOMIC DNA]</scope>
    <source>
        <strain evidence="1 2">Sa2CUA1</strain>
    </source>
</reference>
<accession>A0ABR8UMZ0</accession>
<proteinExistence type="predicted"/>
<evidence type="ECO:0000313" key="2">
    <source>
        <dbReference type="Proteomes" id="UP000609874"/>
    </source>
</evidence>
<dbReference type="EMBL" id="JACSQD010000001">
    <property type="protein sequence ID" value="MBD7993918.1"/>
    <property type="molecule type" value="Genomic_DNA"/>
</dbReference>
<sequence length="135" mass="14097">MIVVLAISGGVVLGIGTMPLSAPGESAAETARVAMAPKASTGSSELKDDPSTAVYEPFIDCSADYASGPGAALDRSNLIGPGNSVMVSPEQLSVMGLPESEVTAQEHAWNDLNPEMREEQLCRAAQQDDFTKESR</sequence>
<comment type="caution">
    <text evidence="1">The sequence shown here is derived from an EMBL/GenBank/DDBJ whole genome shotgun (WGS) entry which is preliminary data.</text>
</comment>
<keyword evidence="2" id="KW-1185">Reference proteome</keyword>